<organism evidence="1">
    <name type="scientific">Mycobacterium xenopi 4042</name>
    <dbReference type="NCBI Taxonomy" id="1299334"/>
    <lineage>
        <taxon>Bacteria</taxon>
        <taxon>Bacillati</taxon>
        <taxon>Actinomycetota</taxon>
        <taxon>Actinomycetes</taxon>
        <taxon>Mycobacteriales</taxon>
        <taxon>Mycobacteriaceae</taxon>
        <taxon>Mycobacterium</taxon>
    </lineage>
</organism>
<sequence>MSARQRDRVMDYIAVGKQQGGGSRSVAARRRAANAGISSHQRFSLMLRRT</sequence>
<dbReference type="EMBL" id="JAOB01000069">
    <property type="protein sequence ID" value="EUA23694.1"/>
    <property type="molecule type" value="Genomic_DNA"/>
</dbReference>
<comment type="caution">
    <text evidence="1">The sequence shown here is derived from an EMBL/GenBank/DDBJ whole genome shotgun (WGS) entry which is preliminary data.</text>
</comment>
<evidence type="ECO:0000313" key="1">
    <source>
        <dbReference type="EMBL" id="EUA23694.1"/>
    </source>
</evidence>
<name>X7ZWS0_MYCXE</name>
<dbReference type="EC" id="1.2.1.-" evidence="1"/>
<protein>
    <submittedName>
        <fullName evidence="1">Aldehyde dehydrogenase (NAD) family domain protein</fullName>
        <ecNumber evidence="1">1.2.1.-</ecNumber>
    </submittedName>
</protein>
<dbReference type="PATRIC" id="fig|1299334.3.peg.6993"/>
<accession>X7ZWS0</accession>
<dbReference type="AlphaFoldDB" id="X7ZWS0"/>
<gene>
    <name evidence="1" type="ORF">I553_5027</name>
</gene>
<proteinExistence type="predicted"/>
<keyword evidence="1" id="KW-0560">Oxidoreductase</keyword>
<dbReference type="GO" id="GO:0016491">
    <property type="term" value="F:oxidoreductase activity"/>
    <property type="evidence" value="ECO:0007669"/>
    <property type="project" value="UniProtKB-KW"/>
</dbReference>
<reference evidence="1" key="1">
    <citation type="submission" date="2014-01" db="EMBL/GenBank/DDBJ databases">
        <authorList>
            <person name="Brown-Elliot B."/>
            <person name="Wallace R."/>
            <person name="Lenaerts A."/>
            <person name="Ordway D."/>
            <person name="DeGroote M.A."/>
            <person name="Parker T."/>
            <person name="Sizemore C."/>
            <person name="Tallon L.J."/>
            <person name="Sadzewicz L.K."/>
            <person name="Sengamalay N."/>
            <person name="Fraser C.M."/>
            <person name="Hine E."/>
            <person name="Shefchek K.A."/>
            <person name="Das S.P."/>
            <person name="Tettelin H."/>
        </authorList>
    </citation>
    <scope>NUCLEOTIDE SEQUENCE [LARGE SCALE GENOMIC DNA]</scope>
    <source>
        <strain evidence="1">4042</strain>
    </source>
</reference>